<organism evidence="2 3">
    <name type="scientific">Caenorhabditis nigoni</name>
    <dbReference type="NCBI Taxonomy" id="1611254"/>
    <lineage>
        <taxon>Eukaryota</taxon>
        <taxon>Metazoa</taxon>
        <taxon>Ecdysozoa</taxon>
        <taxon>Nematoda</taxon>
        <taxon>Chromadorea</taxon>
        <taxon>Rhabditida</taxon>
        <taxon>Rhabditina</taxon>
        <taxon>Rhabditomorpha</taxon>
        <taxon>Rhabditoidea</taxon>
        <taxon>Rhabditidae</taxon>
        <taxon>Peloderinae</taxon>
        <taxon>Caenorhabditis</taxon>
    </lineage>
</organism>
<sequence>MGSKMVVDYVSDLFSLDVNALVMDRVGFWAIDWINNRQEKMLDSIGFNQDPGYTEYGDLALDYVLRKAIASDCYILKGNFSDNFRFDGKLGPANHLLVYSNGHWVTPQNLMNFDFIIIVIEKSRISISDLNSFLRHWRAGGSNRLKILQLGFESDTNLENFGGELGMEVLEGGYYSIQRDDGVTAVIKFGIRSFIMSVVPQEEII</sequence>
<gene>
    <name evidence="2" type="primary">Cnig_chr_IV.g15182</name>
    <name evidence="2" type="ORF">B9Z55_015182</name>
</gene>
<protein>
    <recommendedName>
        <fullName evidence="1">Sdz-33 F-box domain-containing protein</fullName>
    </recommendedName>
</protein>
<keyword evidence="3" id="KW-1185">Reference proteome</keyword>
<dbReference type="PANTHER" id="PTHR21503:SF8">
    <property type="entry name" value="F-BOX ASSOCIATED DOMAIN-CONTAINING PROTEIN-RELATED"/>
    <property type="match status" value="1"/>
</dbReference>
<dbReference type="PANTHER" id="PTHR21503">
    <property type="entry name" value="F-BOX-CONTAINING HYPOTHETICAL PROTEIN C.ELEGANS"/>
    <property type="match status" value="1"/>
</dbReference>
<evidence type="ECO:0000313" key="3">
    <source>
        <dbReference type="Proteomes" id="UP000230233"/>
    </source>
</evidence>
<evidence type="ECO:0000259" key="1">
    <source>
        <dbReference type="Pfam" id="PF07735"/>
    </source>
</evidence>
<dbReference type="Pfam" id="PF07735">
    <property type="entry name" value="FBA_2"/>
    <property type="match status" value="1"/>
</dbReference>
<dbReference type="AlphaFoldDB" id="A0A2G5U901"/>
<evidence type="ECO:0000313" key="2">
    <source>
        <dbReference type="EMBL" id="PIC36030.1"/>
    </source>
</evidence>
<dbReference type="InterPro" id="IPR012885">
    <property type="entry name" value="F-box_Sdz-33"/>
</dbReference>
<dbReference type="EMBL" id="PDUG01000004">
    <property type="protein sequence ID" value="PIC36030.1"/>
    <property type="molecule type" value="Genomic_DNA"/>
</dbReference>
<proteinExistence type="predicted"/>
<comment type="caution">
    <text evidence="2">The sequence shown here is derived from an EMBL/GenBank/DDBJ whole genome shotgun (WGS) entry which is preliminary data.</text>
</comment>
<name>A0A2G5U901_9PELO</name>
<feature type="domain" description="Sdz-33 F-box" evidence="1">
    <location>
        <begin position="96"/>
        <end position="150"/>
    </location>
</feature>
<reference evidence="3" key="1">
    <citation type="submission" date="2017-10" db="EMBL/GenBank/DDBJ databases">
        <title>Rapid genome shrinkage in a self-fertile nematode reveals novel sperm competition proteins.</title>
        <authorList>
            <person name="Yin D."/>
            <person name="Schwarz E.M."/>
            <person name="Thomas C.G."/>
            <person name="Felde R.L."/>
            <person name="Korf I.F."/>
            <person name="Cutter A.D."/>
            <person name="Schartner C.M."/>
            <person name="Ralston E.J."/>
            <person name="Meyer B.J."/>
            <person name="Haag E.S."/>
        </authorList>
    </citation>
    <scope>NUCLEOTIDE SEQUENCE [LARGE SCALE GENOMIC DNA]</scope>
    <source>
        <strain evidence="3">JU1422</strain>
    </source>
</reference>
<dbReference type="Proteomes" id="UP000230233">
    <property type="component" value="Chromosome IV"/>
</dbReference>
<accession>A0A2G5U901</accession>